<feature type="compositionally biased region" description="Basic and acidic residues" evidence="1">
    <location>
        <begin position="65"/>
        <end position="76"/>
    </location>
</feature>
<accession>A0ABD0JVP7</accession>
<evidence type="ECO:0000256" key="1">
    <source>
        <dbReference type="SAM" id="MobiDB-lite"/>
    </source>
</evidence>
<dbReference type="Proteomes" id="UP001519460">
    <property type="component" value="Unassembled WGS sequence"/>
</dbReference>
<dbReference type="EMBL" id="JACVVK020000320">
    <property type="protein sequence ID" value="KAK7478633.1"/>
    <property type="molecule type" value="Genomic_DNA"/>
</dbReference>
<reference evidence="2 3" key="1">
    <citation type="journal article" date="2023" name="Sci. Data">
        <title>Genome assembly of the Korean intertidal mud-creeper Batillaria attramentaria.</title>
        <authorList>
            <person name="Patra A.K."/>
            <person name="Ho P.T."/>
            <person name="Jun S."/>
            <person name="Lee S.J."/>
            <person name="Kim Y."/>
            <person name="Won Y.J."/>
        </authorList>
    </citation>
    <scope>NUCLEOTIDE SEQUENCE [LARGE SCALE GENOMIC DNA]</scope>
    <source>
        <strain evidence="2">Wonlab-2016</strain>
    </source>
</reference>
<evidence type="ECO:0000313" key="2">
    <source>
        <dbReference type="EMBL" id="KAK7478633.1"/>
    </source>
</evidence>
<organism evidence="2 3">
    <name type="scientific">Batillaria attramentaria</name>
    <dbReference type="NCBI Taxonomy" id="370345"/>
    <lineage>
        <taxon>Eukaryota</taxon>
        <taxon>Metazoa</taxon>
        <taxon>Spiralia</taxon>
        <taxon>Lophotrochozoa</taxon>
        <taxon>Mollusca</taxon>
        <taxon>Gastropoda</taxon>
        <taxon>Caenogastropoda</taxon>
        <taxon>Sorbeoconcha</taxon>
        <taxon>Cerithioidea</taxon>
        <taxon>Batillariidae</taxon>
        <taxon>Batillaria</taxon>
    </lineage>
</organism>
<protein>
    <submittedName>
        <fullName evidence="2">Uncharacterized protein</fullName>
    </submittedName>
</protein>
<feature type="region of interest" description="Disordered" evidence="1">
    <location>
        <begin position="1"/>
        <end position="92"/>
    </location>
</feature>
<feature type="compositionally biased region" description="Basic residues" evidence="1">
    <location>
        <begin position="22"/>
        <end position="32"/>
    </location>
</feature>
<proteinExistence type="predicted"/>
<evidence type="ECO:0000313" key="3">
    <source>
        <dbReference type="Proteomes" id="UP001519460"/>
    </source>
</evidence>
<sequence>MTSPTQPLDTERGNYLTPHWPGLRRRKIHAGRSHSQPDRARGRTRPRPTTASAQRTRQYTQRLVGSDHCHTKEARRTRTQNTHIPGGKEAKR</sequence>
<feature type="compositionally biased region" description="Low complexity" evidence="1">
    <location>
        <begin position="47"/>
        <end position="58"/>
    </location>
</feature>
<keyword evidence="3" id="KW-1185">Reference proteome</keyword>
<dbReference type="AlphaFoldDB" id="A0ABD0JVP7"/>
<name>A0ABD0JVP7_9CAEN</name>
<comment type="caution">
    <text evidence="2">The sequence shown here is derived from an EMBL/GenBank/DDBJ whole genome shotgun (WGS) entry which is preliminary data.</text>
</comment>
<gene>
    <name evidence="2" type="ORF">BaRGS_00030096</name>
</gene>